<reference evidence="2" key="1">
    <citation type="submission" date="2017-12" db="EMBL/GenBank/DDBJ databases">
        <title>FDA dAtabase for Regulatory Grade micrObial Sequences (FDA-ARGOS): Supporting development and validation of Infectious Disease Dx tests.</title>
        <authorList>
            <person name="Kerrigan L."/>
            <person name="Tallon L.J."/>
            <person name="Sadzewicz L."/>
            <person name="Sengamalay N."/>
            <person name="Ott S."/>
            <person name="Godinez A."/>
            <person name="Nagaraj S."/>
            <person name="Vavikolanu K."/>
            <person name="Vyas G."/>
            <person name="Nadendla S."/>
            <person name="Aluvathingal J."/>
            <person name="Sichtig H."/>
        </authorList>
    </citation>
    <scope>NUCLEOTIDE SEQUENCE [LARGE SCALE GENOMIC DNA]</scope>
    <source>
        <strain evidence="2">FDAARGOS_200</strain>
    </source>
</reference>
<dbReference type="AlphaFoldDB" id="A0AAX0WXB7"/>
<feature type="transmembrane region" description="Helical" evidence="1">
    <location>
        <begin position="50"/>
        <end position="71"/>
    </location>
</feature>
<evidence type="ECO:0008006" key="4">
    <source>
        <dbReference type="Google" id="ProtNLM"/>
    </source>
</evidence>
<feature type="transmembrane region" description="Helical" evidence="1">
    <location>
        <begin position="6"/>
        <end position="30"/>
    </location>
</feature>
<evidence type="ECO:0000313" key="3">
    <source>
        <dbReference type="Proteomes" id="UP000192511"/>
    </source>
</evidence>
<keyword evidence="1" id="KW-1133">Transmembrane helix</keyword>
<name>A0AAX0WXB7_9GAMM</name>
<keyword evidence="3" id="KW-1185">Reference proteome</keyword>
<accession>A0AAX0WXB7</accession>
<feature type="transmembrane region" description="Helical" evidence="1">
    <location>
        <begin position="86"/>
        <end position="106"/>
    </location>
</feature>
<proteinExistence type="predicted"/>
<sequence>MSSLTTISIYIYCVFFLICALIESMSFNALDLSEQEIVSNRKKLPFMTDLNSIIKVFFFSFIVICITLWQMRYKTYLYSNTQELVFLYHVFIVFFVVAFVPIIKYLQSDIRNERLPKWYLKNILVGDYIHLLGILFACYASIPNF</sequence>
<dbReference type="Proteomes" id="UP000192511">
    <property type="component" value="Unassembled WGS sequence"/>
</dbReference>
<feature type="transmembrane region" description="Helical" evidence="1">
    <location>
        <begin position="118"/>
        <end position="142"/>
    </location>
</feature>
<keyword evidence="1" id="KW-0472">Membrane</keyword>
<keyword evidence="1" id="KW-0812">Transmembrane</keyword>
<protein>
    <recommendedName>
        <fullName evidence="4">DUF2214 domain-containing protein</fullName>
    </recommendedName>
</protein>
<gene>
    <name evidence="2" type="ORF">A6J39_010285</name>
</gene>
<dbReference type="EMBL" id="NBTX02000004">
    <property type="protein sequence ID" value="PNL61564.1"/>
    <property type="molecule type" value="Genomic_DNA"/>
</dbReference>
<evidence type="ECO:0000313" key="2">
    <source>
        <dbReference type="EMBL" id="PNL61564.1"/>
    </source>
</evidence>
<evidence type="ECO:0000256" key="1">
    <source>
        <dbReference type="SAM" id="Phobius"/>
    </source>
</evidence>
<comment type="caution">
    <text evidence="2">The sequence shown here is derived from an EMBL/GenBank/DDBJ whole genome shotgun (WGS) entry which is preliminary data.</text>
</comment>
<organism evidence="2 3">
    <name type="scientific">Legionella anisa</name>
    <dbReference type="NCBI Taxonomy" id="28082"/>
    <lineage>
        <taxon>Bacteria</taxon>
        <taxon>Pseudomonadati</taxon>
        <taxon>Pseudomonadota</taxon>
        <taxon>Gammaproteobacteria</taxon>
        <taxon>Legionellales</taxon>
        <taxon>Legionellaceae</taxon>
        <taxon>Legionella</taxon>
    </lineage>
</organism>